<protein>
    <submittedName>
        <fullName evidence="1">DNA alkylation repair enzyme</fullName>
    </submittedName>
</protein>
<evidence type="ECO:0000313" key="1">
    <source>
        <dbReference type="EMBL" id="QDV22112.1"/>
    </source>
</evidence>
<dbReference type="SUPFAM" id="SSF48371">
    <property type="entry name" value="ARM repeat"/>
    <property type="match status" value="1"/>
</dbReference>
<organism evidence="1 2">
    <name type="scientific">Aureliella helgolandensis</name>
    <dbReference type="NCBI Taxonomy" id="2527968"/>
    <lineage>
        <taxon>Bacteria</taxon>
        <taxon>Pseudomonadati</taxon>
        <taxon>Planctomycetota</taxon>
        <taxon>Planctomycetia</taxon>
        <taxon>Pirellulales</taxon>
        <taxon>Pirellulaceae</taxon>
        <taxon>Aureliella</taxon>
    </lineage>
</organism>
<dbReference type="InterPro" id="IPR014825">
    <property type="entry name" value="DNA_alkylation"/>
</dbReference>
<dbReference type="KEGG" id="ahel:Q31a_03950"/>
<dbReference type="InterPro" id="IPR016024">
    <property type="entry name" value="ARM-type_fold"/>
</dbReference>
<dbReference type="PANTHER" id="PTHR41291">
    <property type="entry name" value="DNA ALKYLATION REPAIR PROTEIN"/>
    <property type="match status" value="1"/>
</dbReference>
<keyword evidence="2" id="KW-1185">Reference proteome</keyword>
<dbReference type="Proteomes" id="UP000318017">
    <property type="component" value="Chromosome"/>
</dbReference>
<reference evidence="1 2" key="1">
    <citation type="submission" date="2019-02" db="EMBL/GenBank/DDBJ databases">
        <title>Deep-cultivation of Planctomycetes and their phenomic and genomic characterization uncovers novel biology.</title>
        <authorList>
            <person name="Wiegand S."/>
            <person name="Jogler M."/>
            <person name="Boedeker C."/>
            <person name="Pinto D."/>
            <person name="Vollmers J."/>
            <person name="Rivas-Marin E."/>
            <person name="Kohn T."/>
            <person name="Peeters S.H."/>
            <person name="Heuer A."/>
            <person name="Rast P."/>
            <person name="Oberbeckmann S."/>
            <person name="Bunk B."/>
            <person name="Jeske O."/>
            <person name="Meyerdierks A."/>
            <person name="Storesund J.E."/>
            <person name="Kallscheuer N."/>
            <person name="Luecker S."/>
            <person name="Lage O.M."/>
            <person name="Pohl T."/>
            <person name="Merkel B.J."/>
            <person name="Hornburger P."/>
            <person name="Mueller R.-W."/>
            <person name="Bruemmer F."/>
            <person name="Labrenz M."/>
            <person name="Spormann A.M."/>
            <person name="Op den Camp H."/>
            <person name="Overmann J."/>
            <person name="Amann R."/>
            <person name="Jetten M.S.M."/>
            <person name="Mascher T."/>
            <person name="Medema M.H."/>
            <person name="Devos D.P."/>
            <person name="Kaster A.-K."/>
            <person name="Ovreas L."/>
            <person name="Rohde M."/>
            <person name="Galperin M.Y."/>
            <person name="Jogler C."/>
        </authorList>
    </citation>
    <scope>NUCLEOTIDE SEQUENCE [LARGE SCALE GENOMIC DNA]</scope>
    <source>
        <strain evidence="1 2">Q31a</strain>
    </source>
</reference>
<dbReference type="PANTHER" id="PTHR41291:SF1">
    <property type="entry name" value="DNA ALKYLATION REPAIR PROTEIN"/>
    <property type="match status" value="1"/>
</dbReference>
<dbReference type="OrthoDB" id="9801369at2"/>
<dbReference type="Gene3D" id="1.25.10.90">
    <property type="match status" value="1"/>
</dbReference>
<accession>A0A518G0I0</accession>
<proteinExistence type="predicted"/>
<name>A0A518G0I0_9BACT</name>
<evidence type="ECO:0000313" key="2">
    <source>
        <dbReference type="Proteomes" id="UP000318017"/>
    </source>
</evidence>
<dbReference type="EMBL" id="CP036298">
    <property type="protein sequence ID" value="QDV22112.1"/>
    <property type="molecule type" value="Genomic_DNA"/>
</dbReference>
<dbReference type="Pfam" id="PF08713">
    <property type="entry name" value="DNA_alkylation"/>
    <property type="match status" value="1"/>
</dbReference>
<gene>
    <name evidence="1" type="ORF">Q31a_03950</name>
</gene>
<sequence>MTVVDILRELQSLGSPQTVKTCRRHGAEGEMYGVKISDLKKLVKRVKGNHALVLELWDTQNSDAMYLAALAADGREFTRKQLDGWAKTAWWYMLSCYAVPYVAAEHPAAFGIAQKWMKARAESVASAGWNTYALALAVRPDSELDFAAIQERLDFVQASIDSAANRVRYCMNGFVISVGCYVEPLLRSAQNTAQAIGQVQVDLADTACRVPLAVDAIDKVVQMGRVGRKRKSTKC</sequence>
<dbReference type="AlphaFoldDB" id="A0A518G0I0"/>